<dbReference type="InterPro" id="IPR011271">
    <property type="entry name" value="AMP_nucleosidase"/>
</dbReference>
<evidence type="ECO:0000256" key="1">
    <source>
        <dbReference type="HAMAP-Rule" id="MF_01932"/>
    </source>
</evidence>
<evidence type="ECO:0000313" key="5">
    <source>
        <dbReference type="Proteomes" id="UP000063429"/>
    </source>
</evidence>
<dbReference type="CDD" id="cd17762">
    <property type="entry name" value="AMN"/>
    <property type="match status" value="1"/>
</dbReference>
<dbReference type="PANTHER" id="PTHR43691">
    <property type="entry name" value="URIDINE PHOSPHORYLASE"/>
    <property type="match status" value="1"/>
</dbReference>
<gene>
    <name evidence="1" type="primary">amn</name>
    <name evidence="4" type="ORF">F506_01745</name>
</gene>
<dbReference type="InterPro" id="IPR018953">
    <property type="entry name" value="AMP_nucleoside_Pase_N"/>
</dbReference>
<dbReference type="InterPro" id="IPR035994">
    <property type="entry name" value="Nucleoside_phosphorylase_sf"/>
</dbReference>
<dbReference type="NCBIfam" id="TIGR01717">
    <property type="entry name" value="AMP-nucleosdse"/>
    <property type="match status" value="1"/>
</dbReference>
<dbReference type="PANTHER" id="PTHR43691:SF6">
    <property type="entry name" value="AMP NUCLEOSIDASE"/>
    <property type="match status" value="1"/>
</dbReference>
<reference evidence="5" key="1">
    <citation type="journal article" date="2015" name="Genome Announc.">
        <title>Complete Genome Sequence of Herbaspirillum hiltneri N3 (DSM 17495), Isolated from Surface-Sterilized Wheat Roots.</title>
        <authorList>
            <person name="Guizelini D."/>
            <person name="Saizaki P.M."/>
            <person name="Coimbra N.A."/>
            <person name="Weiss V.A."/>
            <person name="Faoro H."/>
            <person name="Sfeir M.Z."/>
            <person name="Baura V.A."/>
            <person name="Monteiro R.A."/>
            <person name="Chubatsu L.S."/>
            <person name="Souza E.M."/>
            <person name="Cruz L.M."/>
            <person name="Pedrosa F.O."/>
            <person name="Raittz R.T."/>
            <person name="Marchaukoski J.N."/>
            <person name="Steffens M.B."/>
        </authorList>
    </citation>
    <scope>NUCLEOTIDE SEQUENCE [LARGE SCALE GENOMIC DNA]</scope>
    <source>
        <strain evidence="5">N3</strain>
    </source>
</reference>
<dbReference type="EMBL" id="CP011409">
    <property type="protein sequence ID" value="AKZ61564.1"/>
    <property type="molecule type" value="Genomic_DNA"/>
</dbReference>
<dbReference type="InterPro" id="IPR047039">
    <property type="entry name" value="AMN_phosphorylase"/>
</dbReference>
<dbReference type="Gene3D" id="3.40.50.1580">
    <property type="entry name" value="Nucleoside phosphorylase domain"/>
    <property type="match status" value="1"/>
</dbReference>
<dbReference type="NCBIfam" id="NF006142">
    <property type="entry name" value="PRK08292.1"/>
    <property type="match status" value="1"/>
</dbReference>
<dbReference type="Pfam" id="PF10423">
    <property type="entry name" value="AMNp_N"/>
    <property type="match status" value="1"/>
</dbReference>
<name>A0ABM5UWK4_9BURK</name>
<dbReference type="InterPro" id="IPR037109">
    <property type="entry name" value="AMP_N_sf"/>
</dbReference>
<comment type="catalytic activity">
    <reaction evidence="1">
        <text>AMP + H2O = D-ribose 5-phosphate + adenine</text>
        <dbReference type="Rhea" id="RHEA:20129"/>
        <dbReference type="ChEBI" id="CHEBI:15377"/>
        <dbReference type="ChEBI" id="CHEBI:16708"/>
        <dbReference type="ChEBI" id="CHEBI:78346"/>
        <dbReference type="ChEBI" id="CHEBI:456215"/>
        <dbReference type="EC" id="3.2.2.4"/>
    </reaction>
</comment>
<dbReference type="HAMAP" id="MF_01932">
    <property type="entry name" value="AMP_nucleosidase"/>
    <property type="match status" value="1"/>
</dbReference>
<evidence type="ECO:0000313" key="4">
    <source>
        <dbReference type="EMBL" id="AKZ61564.1"/>
    </source>
</evidence>
<evidence type="ECO:0000259" key="2">
    <source>
        <dbReference type="Pfam" id="PF01048"/>
    </source>
</evidence>
<sequence>MLTEKFTDPQAAVDRVIEIYESNTAILRDAFKLFAKGEVLQDRVRACYPFVRITTEKVTHTDTRQSFGFVAGPGTYQTTLTRPTLFKNYLLSQFTLLLQNHQEPLEVGVSELPIPVHFAFAEGIHVEGDLDPEHLRLLPDVFDLPDLAEMDDRIVNGTYEVDNGGWRDGVHPLALFTGPRIDYSLHRLRHYTATAPQHFQRYVLFTNYAFYVDEFVRMGRELMQPTDDPELRTYRQQYTAFVEPGNVITPNANVEGMKGVAGSGTAPVRQPQMPAYHLQRSDGSGITLVNIGVGPSNAKTITDHIAVLRPHGWIMLGHCAGLSSSQRMGDYVLAHAYVRDDHVLDDDLPLWVPIPALAEVQLALQDAVAGITQLEGYELKRIMRTGTVASVDDRNWELRDHRTPLLRFSQSRAIALDMESATVAANGFRFRVPYGTLLCVSDKPLHGEIKLPGMANRFYEQRVAQHLKIGIRALELLRNHGVEQLHSRKLRSFGEPAFR</sequence>
<feature type="domain" description="AMP nucleoside phosphorylase N-terminal" evidence="3">
    <location>
        <begin position="11"/>
        <end position="164"/>
    </location>
</feature>
<keyword evidence="1" id="KW-0378">Hydrolase</keyword>
<dbReference type="Proteomes" id="UP000063429">
    <property type="component" value="Chromosome"/>
</dbReference>
<dbReference type="InterPro" id="IPR000845">
    <property type="entry name" value="Nucleoside_phosphorylase_d"/>
</dbReference>
<comment type="function">
    <text evidence="1">Catalyzes the hydrolysis of the N-glycosidic bond of AMP to form adenine and ribose 5-phosphate. Involved in regulation of AMP concentrations.</text>
</comment>
<dbReference type="EC" id="3.2.2.4" evidence="1"/>
<keyword evidence="5" id="KW-1185">Reference proteome</keyword>
<protein>
    <recommendedName>
        <fullName evidence="1">AMP nucleosidase</fullName>
        <ecNumber evidence="1">3.2.2.4</ecNumber>
    </recommendedName>
</protein>
<organism evidence="4 5">
    <name type="scientific">Herbaspirillum hiltneri N3</name>
    <dbReference type="NCBI Taxonomy" id="1262470"/>
    <lineage>
        <taxon>Bacteria</taxon>
        <taxon>Pseudomonadati</taxon>
        <taxon>Pseudomonadota</taxon>
        <taxon>Betaproteobacteria</taxon>
        <taxon>Burkholderiales</taxon>
        <taxon>Oxalobacteraceae</taxon>
        <taxon>Herbaspirillum</taxon>
    </lineage>
</organism>
<dbReference type="RefSeq" id="WP_053195069.1">
    <property type="nucleotide sequence ID" value="NZ_CP011409.1"/>
</dbReference>
<dbReference type="Pfam" id="PF01048">
    <property type="entry name" value="PNP_UDP_1"/>
    <property type="match status" value="1"/>
</dbReference>
<feature type="domain" description="Nucleoside phosphorylase" evidence="2">
    <location>
        <begin position="281"/>
        <end position="446"/>
    </location>
</feature>
<comment type="similarity">
    <text evidence="1">Belongs to the AMP nucleosidase family.</text>
</comment>
<evidence type="ECO:0000259" key="3">
    <source>
        <dbReference type="Pfam" id="PF10423"/>
    </source>
</evidence>
<accession>A0ABM5UWK4</accession>
<dbReference type="Gene3D" id="3.30.1730.10">
    <property type="entry name" value="AMP nucleoside phosphorylase, N-terminal domain"/>
    <property type="match status" value="1"/>
</dbReference>
<dbReference type="SUPFAM" id="SSF53167">
    <property type="entry name" value="Purine and uridine phosphorylases"/>
    <property type="match status" value="1"/>
</dbReference>
<proteinExistence type="inferred from homology"/>